<evidence type="ECO:0000256" key="1">
    <source>
        <dbReference type="ARBA" id="ARBA00022490"/>
    </source>
</evidence>
<protein>
    <recommendedName>
        <fullName evidence="3">SsrA-binding protein</fullName>
    </recommendedName>
    <alternativeName>
        <fullName evidence="3">Small protein B</fullName>
    </alternativeName>
</protein>
<dbReference type="InterPro" id="IPR000037">
    <property type="entry name" value="SsrA-bd_prot"/>
</dbReference>
<proteinExistence type="inferred from homology"/>
<dbReference type="PROSITE" id="PS01317">
    <property type="entry name" value="SSRP"/>
    <property type="match status" value="1"/>
</dbReference>
<evidence type="ECO:0000313" key="6">
    <source>
        <dbReference type="Proteomes" id="UP000734218"/>
    </source>
</evidence>
<dbReference type="InterPro" id="IPR023620">
    <property type="entry name" value="SmpB"/>
</dbReference>
<dbReference type="NCBIfam" id="TIGR00086">
    <property type="entry name" value="smpB"/>
    <property type="match status" value="1"/>
</dbReference>
<dbReference type="Gene3D" id="2.40.280.10">
    <property type="match status" value="1"/>
</dbReference>
<evidence type="ECO:0000313" key="5">
    <source>
        <dbReference type="EMBL" id="NJC33216.1"/>
    </source>
</evidence>
<accession>A0ABX0XKF6</accession>
<comment type="subcellular location">
    <subcellularLocation>
        <location evidence="3">Cytoplasm</location>
    </subcellularLocation>
    <text evidence="3">The tmRNA-SmpB complex associates with stalled 70S ribosomes.</text>
</comment>
<keyword evidence="6" id="KW-1185">Reference proteome</keyword>
<dbReference type="Proteomes" id="UP000734218">
    <property type="component" value="Unassembled WGS sequence"/>
</dbReference>
<dbReference type="Pfam" id="PF01668">
    <property type="entry name" value="SmpB"/>
    <property type="match status" value="1"/>
</dbReference>
<dbReference type="CDD" id="cd09294">
    <property type="entry name" value="SmpB"/>
    <property type="match status" value="1"/>
</dbReference>
<keyword evidence="2 3" id="KW-0694">RNA-binding</keyword>
<dbReference type="NCBIfam" id="NF003843">
    <property type="entry name" value="PRK05422.1"/>
    <property type="match status" value="1"/>
</dbReference>
<comment type="function">
    <text evidence="3">Required for rescue of stalled ribosomes mediated by trans-translation. Binds to transfer-messenger RNA (tmRNA), required for stable association of tmRNA with ribosomes. tmRNA and SmpB together mimic tRNA shape, replacing the anticodon stem-loop with SmpB. tmRNA is encoded by the ssrA gene; the 2 termini fold to resemble tRNA(Ala) and it encodes a 'tag peptide', a short internal open reading frame. During trans-translation Ala-aminoacylated tmRNA acts like a tRNA, entering the A-site of stalled ribosomes, displacing the stalled mRNA. The ribosome then switches to translate the ORF on the tmRNA; the nascent peptide is terminated with the 'tag peptide' encoded by the tmRNA and targeted for degradation. The ribosome is freed to recommence translation, which seems to be the essential function of trans-translation.</text>
</comment>
<comment type="similarity">
    <text evidence="3">Belongs to the SmpB family.</text>
</comment>
<gene>
    <name evidence="3" type="primary">smpB</name>
    <name evidence="5" type="ORF">GGR88_000690</name>
</gene>
<keyword evidence="1 3" id="KW-0963">Cytoplasm</keyword>
<evidence type="ECO:0000256" key="3">
    <source>
        <dbReference type="HAMAP-Rule" id="MF_00023"/>
    </source>
</evidence>
<evidence type="ECO:0000256" key="4">
    <source>
        <dbReference type="SAM" id="MobiDB-lite"/>
    </source>
</evidence>
<evidence type="ECO:0000256" key="2">
    <source>
        <dbReference type="ARBA" id="ARBA00022884"/>
    </source>
</evidence>
<dbReference type="EMBL" id="JAATJE010000001">
    <property type="protein sequence ID" value="NJC33216.1"/>
    <property type="molecule type" value="Genomic_DNA"/>
</dbReference>
<sequence>MARPKPAAFDKAKVVAENRRARFEYFLDDFYEAGIALTGTEVKSLRFGEGSIAESYAEVRDDQVWLVNANVPEFSHGNRHNHEPKRPRKLLLHEKEIGKLRNAVSREGMTLIPLSIYFNPRGRAKVELALARGKKLHDKRETEKARDWKREQGRLLRDRG</sequence>
<dbReference type="InterPro" id="IPR020081">
    <property type="entry name" value="SsrA-bd_prot_CS"/>
</dbReference>
<dbReference type="RefSeq" id="WP_167953050.1">
    <property type="nucleotide sequence ID" value="NZ_JAATJE010000001.1"/>
</dbReference>
<name>A0ABX0XKF6_9SPHN</name>
<dbReference type="SUPFAM" id="SSF74982">
    <property type="entry name" value="Small protein B (SmpB)"/>
    <property type="match status" value="1"/>
</dbReference>
<dbReference type="HAMAP" id="MF_00023">
    <property type="entry name" value="SmpB"/>
    <property type="match status" value="1"/>
</dbReference>
<organism evidence="5 6">
    <name type="scientific">Sphingomonas jejuensis</name>
    <dbReference type="NCBI Taxonomy" id="904715"/>
    <lineage>
        <taxon>Bacteria</taxon>
        <taxon>Pseudomonadati</taxon>
        <taxon>Pseudomonadota</taxon>
        <taxon>Alphaproteobacteria</taxon>
        <taxon>Sphingomonadales</taxon>
        <taxon>Sphingomonadaceae</taxon>
        <taxon>Sphingomonas</taxon>
    </lineage>
</organism>
<feature type="region of interest" description="Disordered" evidence="4">
    <location>
        <begin position="133"/>
        <end position="160"/>
    </location>
</feature>
<dbReference type="PANTHER" id="PTHR30308:SF2">
    <property type="entry name" value="SSRA-BINDING PROTEIN"/>
    <property type="match status" value="1"/>
</dbReference>
<comment type="caution">
    <text evidence="5">The sequence shown here is derived from an EMBL/GenBank/DDBJ whole genome shotgun (WGS) entry which is preliminary data.</text>
</comment>
<dbReference type="PANTHER" id="PTHR30308">
    <property type="entry name" value="TMRNA-BINDING COMPONENT OF TRANS-TRANSLATION TAGGING COMPLEX"/>
    <property type="match status" value="1"/>
</dbReference>
<feature type="compositionally biased region" description="Basic and acidic residues" evidence="4">
    <location>
        <begin position="138"/>
        <end position="160"/>
    </location>
</feature>
<reference evidence="5 6" key="1">
    <citation type="submission" date="2020-03" db="EMBL/GenBank/DDBJ databases">
        <title>Genomic Encyclopedia of Type Strains, Phase IV (KMG-IV): sequencing the most valuable type-strain genomes for metagenomic binning, comparative biology and taxonomic classification.</title>
        <authorList>
            <person name="Goeker M."/>
        </authorList>
    </citation>
    <scope>NUCLEOTIDE SEQUENCE [LARGE SCALE GENOMIC DNA]</scope>
    <source>
        <strain evidence="5 6">DSM 27651</strain>
    </source>
</reference>